<dbReference type="eggNOG" id="COG1054">
    <property type="taxonomic scope" value="Bacteria"/>
</dbReference>
<dbReference type="Proteomes" id="UP000027037">
    <property type="component" value="Unassembled WGS sequence"/>
</dbReference>
<proteinExistence type="predicted"/>
<reference evidence="2 3" key="1">
    <citation type="journal article" date="2014" name="Antonie Van Leeuwenhoek">
        <title>Hyphomonas beringensis sp. nov. and Hyphomonas chukchiensis sp. nov., isolated from surface seawater of the Bering Sea and Chukchi Sea.</title>
        <authorList>
            <person name="Li C."/>
            <person name="Lai Q."/>
            <person name="Li G."/>
            <person name="Dong C."/>
            <person name="Wang J."/>
            <person name="Liao Y."/>
            <person name="Shao Z."/>
        </authorList>
    </citation>
    <scope>NUCLEOTIDE SEQUENCE [LARGE SCALE GENOMIC DNA]</scope>
    <source>
        <strain evidence="2 3">25B14_1</strain>
    </source>
</reference>
<evidence type="ECO:0000313" key="2">
    <source>
        <dbReference type="EMBL" id="KCZ50978.1"/>
    </source>
</evidence>
<dbReference type="EMBL" id="AWFF01000098">
    <property type="protein sequence ID" value="KCZ50978.1"/>
    <property type="molecule type" value="Genomic_DNA"/>
</dbReference>
<dbReference type="OrthoDB" id="9807812at2"/>
<feature type="domain" description="Rhodanese" evidence="1">
    <location>
        <begin position="62"/>
        <end position="91"/>
    </location>
</feature>
<accession>A0A062TZQ9</accession>
<evidence type="ECO:0000313" key="3">
    <source>
        <dbReference type="Proteomes" id="UP000027037"/>
    </source>
</evidence>
<gene>
    <name evidence="2" type="ORF">HY29_06410</name>
</gene>
<evidence type="ECO:0000259" key="1">
    <source>
        <dbReference type="PROSITE" id="PS50206"/>
    </source>
</evidence>
<dbReference type="InterPro" id="IPR001763">
    <property type="entry name" value="Rhodanese-like_dom"/>
</dbReference>
<name>A0A062TZQ9_9PROT</name>
<dbReference type="InterPro" id="IPR036873">
    <property type="entry name" value="Rhodanese-like_dom_sf"/>
</dbReference>
<dbReference type="RefSeq" id="WP_034799355.1">
    <property type="nucleotide sequence ID" value="NZ_AWFF01000098.1"/>
</dbReference>
<organism evidence="2 3">
    <name type="scientific">Hyphomonas beringensis</name>
    <dbReference type="NCBI Taxonomy" id="1280946"/>
    <lineage>
        <taxon>Bacteria</taxon>
        <taxon>Pseudomonadati</taxon>
        <taxon>Pseudomonadota</taxon>
        <taxon>Alphaproteobacteria</taxon>
        <taxon>Hyphomonadales</taxon>
        <taxon>Hyphomonadaceae</taxon>
        <taxon>Hyphomonas</taxon>
    </lineage>
</organism>
<dbReference type="SUPFAM" id="SSF52821">
    <property type="entry name" value="Rhodanese/Cell cycle control phosphatase"/>
    <property type="match status" value="1"/>
</dbReference>
<dbReference type="AlphaFoldDB" id="A0A062TZQ9"/>
<sequence length="104" mass="11623">MGVKRNAILGILTLATFIGCGLPLEAQEDQVDYEGFAALTDEVSAYRETRLVDRDAFNKMKAEDGTLVLETRRQVAYVKGHIDGAVHLNFPISRMPNWPTQFPL</sequence>
<keyword evidence="3" id="KW-1185">Reference proteome</keyword>
<dbReference type="PROSITE" id="PS50206">
    <property type="entry name" value="RHODANESE_3"/>
    <property type="match status" value="1"/>
</dbReference>
<dbReference type="PROSITE" id="PS51257">
    <property type="entry name" value="PROKAR_LIPOPROTEIN"/>
    <property type="match status" value="1"/>
</dbReference>
<dbReference type="Pfam" id="PF00581">
    <property type="entry name" value="Rhodanese"/>
    <property type="match status" value="1"/>
</dbReference>
<dbReference type="STRING" id="1280946.HY29_06410"/>
<dbReference type="PATRIC" id="fig|1280946.3.peg.3377"/>
<comment type="caution">
    <text evidence="2">The sequence shown here is derived from an EMBL/GenBank/DDBJ whole genome shotgun (WGS) entry which is preliminary data.</text>
</comment>
<protein>
    <recommendedName>
        <fullName evidence="1">Rhodanese domain-containing protein</fullName>
    </recommendedName>
</protein>